<evidence type="ECO:0000256" key="5">
    <source>
        <dbReference type="ARBA" id="ARBA00022989"/>
    </source>
</evidence>
<comment type="subcellular location">
    <subcellularLocation>
        <location evidence="1 7">Cell inner membrane</location>
        <topology evidence="1 7">Multi-pass membrane protein</topology>
    </subcellularLocation>
</comment>
<evidence type="ECO:0000256" key="6">
    <source>
        <dbReference type="ARBA" id="ARBA00023136"/>
    </source>
</evidence>
<feature type="transmembrane region" description="Helical" evidence="8">
    <location>
        <begin position="373"/>
        <end position="392"/>
    </location>
</feature>
<feature type="transmembrane region" description="Helical" evidence="8">
    <location>
        <begin position="433"/>
        <end position="460"/>
    </location>
</feature>
<evidence type="ECO:0000256" key="1">
    <source>
        <dbReference type="ARBA" id="ARBA00004429"/>
    </source>
</evidence>
<keyword evidence="4 8" id="KW-0812">Transmembrane</keyword>
<keyword evidence="3 7" id="KW-0997">Cell inner membrane</keyword>
<keyword evidence="11" id="KW-1185">Reference proteome</keyword>
<evidence type="ECO:0000256" key="2">
    <source>
        <dbReference type="ARBA" id="ARBA00022475"/>
    </source>
</evidence>
<evidence type="ECO:0000256" key="8">
    <source>
        <dbReference type="SAM" id="Phobius"/>
    </source>
</evidence>
<dbReference type="PANTHER" id="PTHR33362:SF3">
    <property type="entry name" value="SIALIC ACID TRAP TRANSPORTER PERMEASE PROTEIN SIAT"/>
    <property type="match status" value="1"/>
</dbReference>
<organism evidence="10 11">
    <name type="scientific">Mesorhizobium onobrychidis</name>
    <dbReference type="NCBI Taxonomy" id="2775404"/>
    <lineage>
        <taxon>Bacteria</taxon>
        <taxon>Pseudomonadati</taxon>
        <taxon>Pseudomonadota</taxon>
        <taxon>Alphaproteobacteria</taxon>
        <taxon>Hyphomicrobiales</taxon>
        <taxon>Phyllobacteriaceae</taxon>
        <taxon>Mesorhizobium</taxon>
    </lineage>
</organism>
<feature type="transmembrane region" description="Helical" evidence="8">
    <location>
        <begin position="281"/>
        <end position="298"/>
    </location>
</feature>
<dbReference type="EMBL" id="CP062229">
    <property type="protein sequence ID" value="UVC13200.1"/>
    <property type="molecule type" value="Genomic_DNA"/>
</dbReference>
<dbReference type="InterPro" id="IPR004681">
    <property type="entry name" value="TRAP_DctM"/>
</dbReference>
<feature type="transmembrane region" description="Helical" evidence="8">
    <location>
        <begin position="344"/>
        <end position="366"/>
    </location>
</feature>
<feature type="transmembrane region" description="Helical" evidence="8">
    <location>
        <begin position="6"/>
        <end position="33"/>
    </location>
</feature>
<evidence type="ECO:0000256" key="7">
    <source>
        <dbReference type="RuleBase" id="RU369079"/>
    </source>
</evidence>
<protein>
    <submittedName>
        <fullName evidence="10">TRAP transporter large permease</fullName>
    </submittedName>
</protein>
<keyword evidence="5 8" id="KW-1133">Transmembrane helix</keyword>
<keyword evidence="2" id="KW-1003">Cell membrane</keyword>
<keyword evidence="7" id="KW-0813">Transport</keyword>
<dbReference type="Proteomes" id="UP001058098">
    <property type="component" value="Chromosome"/>
</dbReference>
<feature type="transmembrane region" description="Helical" evidence="8">
    <location>
        <begin position="210"/>
        <end position="228"/>
    </location>
</feature>
<dbReference type="InterPro" id="IPR010656">
    <property type="entry name" value="DctM"/>
</dbReference>
<evidence type="ECO:0000259" key="9">
    <source>
        <dbReference type="Pfam" id="PF06808"/>
    </source>
</evidence>
<feature type="transmembrane region" description="Helical" evidence="8">
    <location>
        <begin position="318"/>
        <end position="338"/>
    </location>
</feature>
<gene>
    <name evidence="10" type="ORF">IHQ72_20900</name>
</gene>
<sequence>MLLLVGGFLVLMLIGVPVAVSMAAASVLYLVIYGVAPDIIAAQRMIAGVESFPLLAVPFFILAGNLMNIAGVTGRIYAFALALVGWMKGGLAQVNIIGSVIFSGMSGTALADAAGIGTIEIKAMKDHGYPIDAAVGVTAASATLGPIFPPSLPFVIYGMMANVSIGALFMAGILPGVVMTVLMMVTVAIFAYRRGWGSDTPFELRRLAEAAGEVLVVAAFPLACYLLVQLGLSINVAVGIALLVLIAVDWYFDFSAVMALMTPIILIGGMTMGWFTPTEAAMAAVIWSLFLGLVRYRTMTLRTLAKASFDTIETTASVLFIVTAASIFAWLLTVSQAAQLFSTFIFALTDNMWVFLILVNVLMLVVGCFLDTIAAITILVPILLPVAAVYGINPVHFGLIMTLNLMIGLLHPPLGMVLFVLSRVAKLSVERTTMAILPWLVPLIVALILITFIPAITLWLPTQMGLIR</sequence>
<feature type="transmembrane region" description="Helical" evidence="8">
    <location>
        <begin position="54"/>
        <end position="84"/>
    </location>
</feature>
<feature type="transmembrane region" description="Helical" evidence="8">
    <location>
        <begin position="129"/>
        <end position="148"/>
    </location>
</feature>
<evidence type="ECO:0000256" key="4">
    <source>
        <dbReference type="ARBA" id="ARBA00022692"/>
    </source>
</evidence>
<dbReference type="PANTHER" id="PTHR33362">
    <property type="entry name" value="SIALIC ACID TRAP TRANSPORTER PERMEASE PROTEIN SIAT-RELATED"/>
    <property type="match status" value="1"/>
</dbReference>
<feature type="transmembrane region" description="Helical" evidence="8">
    <location>
        <begin position="96"/>
        <end position="117"/>
    </location>
</feature>
<feature type="transmembrane region" description="Helical" evidence="8">
    <location>
        <begin position="234"/>
        <end position="252"/>
    </location>
</feature>
<evidence type="ECO:0000256" key="3">
    <source>
        <dbReference type="ARBA" id="ARBA00022519"/>
    </source>
</evidence>
<comment type="function">
    <text evidence="7">Part of the tripartite ATP-independent periplasmic (TRAP) transport system.</text>
</comment>
<feature type="domain" description="TRAP C4-dicarboxylate transport system permease DctM subunit" evidence="9">
    <location>
        <begin position="6"/>
        <end position="456"/>
    </location>
</feature>
<evidence type="ECO:0000313" key="11">
    <source>
        <dbReference type="Proteomes" id="UP001058098"/>
    </source>
</evidence>
<name>A0ABY5QPU7_9HYPH</name>
<dbReference type="RefSeq" id="WP_258116992.1">
    <property type="nucleotide sequence ID" value="NZ_CP062229.1"/>
</dbReference>
<accession>A0ABY5QPU7</accession>
<feature type="transmembrane region" description="Helical" evidence="8">
    <location>
        <begin position="168"/>
        <end position="190"/>
    </location>
</feature>
<reference evidence="10" key="1">
    <citation type="submission" date="2020-09" db="EMBL/GenBank/DDBJ databases">
        <title>Rhizobia associated with sainfoin plants.</title>
        <authorList>
            <person name="Asharfi S."/>
            <person name="Kuzmanovic N."/>
            <person name="Bunk B."/>
            <person name="Sproeer C."/>
            <person name="Becker M."/>
            <person name="Thuenen T."/>
        </authorList>
    </citation>
    <scope>NUCLEOTIDE SEQUENCE</scope>
    <source>
        <strain evidence="10">OM4</strain>
    </source>
</reference>
<keyword evidence="6 8" id="KW-0472">Membrane</keyword>
<evidence type="ECO:0000313" key="10">
    <source>
        <dbReference type="EMBL" id="UVC13200.1"/>
    </source>
</evidence>
<dbReference type="PIRSF" id="PIRSF006066">
    <property type="entry name" value="HI0050"/>
    <property type="match status" value="1"/>
</dbReference>
<dbReference type="Pfam" id="PF06808">
    <property type="entry name" value="DctM"/>
    <property type="match status" value="1"/>
</dbReference>
<feature type="transmembrane region" description="Helical" evidence="8">
    <location>
        <begin position="398"/>
        <end position="421"/>
    </location>
</feature>
<proteinExistence type="predicted"/>